<accession>A0A1Q8CVP7</accession>
<dbReference type="InterPro" id="IPR015797">
    <property type="entry name" value="NUDIX_hydrolase-like_dom_sf"/>
</dbReference>
<reference evidence="5 6" key="1">
    <citation type="submission" date="2016-12" db="EMBL/GenBank/DDBJ databases">
        <title>The draft genome sequence of Actinophytocola sp. 11-183.</title>
        <authorList>
            <person name="Wang W."/>
            <person name="Yuan L."/>
        </authorList>
    </citation>
    <scope>NUCLEOTIDE SEQUENCE [LARGE SCALE GENOMIC DNA]</scope>
    <source>
        <strain evidence="5 6">11-183</strain>
    </source>
</reference>
<gene>
    <name evidence="5" type="ORF">BU204_05490</name>
</gene>
<evidence type="ECO:0000256" key="3">
    <source>
        <dbReference type="RuleBase" id="RU003476"/>
    </source>
</evidence>
<dbReference type="InterPro" id="IPR020084">
    <property type="entry name" value="NUDIX_hydrolase_CS"/>
</dbReference>
<proteinExistence type="inferred from homology"/>
<dbReference type="PROSITE" id="PS00893">
    <property type="entry name" value="NUDIX_BOX"/>
    <property type="match status" value="1"/>
</dbReference>
<evidence type="ECO:0000256" key="2">
    <source>
        <dbReference type="ARBA" id="ARBA00022801"/>
    </source>
</evidence>
<keyword evidence="6" id="KW-1185">Reference proteome</keyword>
<dbReference type="PROSITE" id="PS51462">
    <property type="entry name" value="NUDIX"/>
    <property type="match status" value="1"/>
</dbReference>
<dbReference type="PRINTS" id="PR00502">
    <property type="entry name" value="NUDIXFAMILY"/>
</dbReference>
<dbReference type="InterPro" id="IPR000086">
    <property type="entry name" value="NUDIX_hydrolase_dom"/>
</dbReference>
<comment type="caution">
    <text evidence="5">The sequence shown here is derived from an EMBL/GenBank/DDBJ whole genome shotgun (WGS) entry which is preliminary data.</text>
</comment>
<dbReference type="GO" id="GO:0016787">
    <property type="term" value="F:hydrolase activity"/>
    <property type="evidence" value="ECO:0007669"/>
    <property type="project" value="UniProtKB-KW"/>
</dbReference>
<evidence type="ECO:0000259" key="4">
    <source>
        <dbReference type="PROSITE" id="PS51462"/>
    </source>
</evidence>
<protein>
    <recommendedName>
        <fullName evidence="4">Nudix hydrolase domain-containing protein</fullName>
    </recommendedName>
</protein>
<dbReference type="Pfam" id="PF00293">
    <property type="entry name" value="NUDIX"/>
    <property type="match status" value="1"/>
</dbReference>
<dbReference type="STRING" id="1912961.BU204_05490"/>
<comment type="similarity">
    <text evidence="1 3">Belongs to the Nudix hydrolase family.</text>
</comment>
<dbReference type="CDD" id="cd18873">
    <property type="entry name" value="NUDIX_NadM_like"/>
    <property type="match status" value="1"/>
</dbReference>
<keyword evidence="2 3" id="KW-0378">Hydrolase</keyword>
<evidence type="ECO:0000313" key="6">
    <source>
        <dbReference type="Proteomes" id="UP000185596"/>
    </source>
</evidence>
<feature type="domain" description="Nudix hydrolase" evidence="4">
    <location>
        <begin position="1"/>
        <end position="129"/>
    </location>
</feature>
<organism evidence="5 6">
    <name type="scientific">Actinophytocola xanthii</name>
    <dbReference type="NCBI Taxonomy" id="1912961"/>
    <lineage>
        <taxon>Bacteria</taxon>
        <taxon>Bacillati</taxon>
        <taxon>Actinomycetota</taxon>
        <taxon>Actinomycetes</taxon>
        <taxon>Pseudonocardiales</taxon>
        <taxon>Pseudonocardiaceae</taxon>
    </lineage>
</organism>
<evidence type="ECO:0000256" key="1">
    <source>
        <dbReference type="ARBA" id="ARBA00005582"/>
    </source>
</evidence>
<dbReference type="SUPFAM" id="SSF55811">
    <property type="entry name" value="Nudix"/>
    <property type="match status" value="1"/>
</dbReference>
<dbReference type="InterPro" id="IPR020476">
    <property type="entry name" value="Nudix_hydrolase"/>
</dbReference>
<dbReference type="PANTHER" id="PTHR43736:SF5">
    <property type="entry name" value="NUDIX HYDROLASE DOMAIN-CONTAINING PROTEIN"/>
    <property type="match status" value="1"/>
</dbReference>
<sequence length="147" mass="15775">MVLFTKRGDVLSVLAVERGKEPFRAALALPGGFVEPGEVPVSAAVRELAEETGLAIEATRLCQFGSYDRPGRDPRGHVISEAFHGYVPGAPDVVADDDAQAARWVPLGEFLSSAAVVAFDHQDIVAAAVLARFDWHYPRSVPGPRQP</sequence>
<dbReference type="EMBL" id="MSIE01000007">
    <property type="protein sequence ID" value="OLF18424.1"/>
    <property type="molecule type" value="Genomic_DNA"/>
</dbReference>
<dbReference type="PANTHER" id="PTHR43736">
    <property type="entry name" value="ADP-RIBOSE PYROPHOSPHATASE"/>
    <property type="match status" value="1"/>
</dbReference>
<name>A0A1Q8CVP7_9PSEU</name>
<evidence type="ECO:0000313" key="5">
    <source>
        <dbReference type="EMBL" id="OLF18424.1"/>
    </source>
</evidence>
<dbReference type="AlphaFoldDB" id="A0A1Q8CVP7"/>
<dbReference type="Proteomes" id="UP000185596">
    <property type="component" value="Unassembled WGS sequence"/>
</dbReference>
<dbReference type="Gene3D" id="3.90.79.10">
    <property type="entry name" value="Nucleoside Triphosphate Pyrophosphohydrolase"/>
    <property type="match status" value="1"/>
</dbReference>